<sequence length="227" mass="24975">MLSVSTFIIVLVLIIPIEKIVHVNAFRRFEIGGKETILASENENIIIQCKSDFPMTYCGFVHPSGKRFSFAERAVSDGKCVQKIKATKADSGEWGCHIGRKSVRLESMKKIHVRIVNQVAAIEPNITAKLGKTITIACATTNGLTPLSYCRFEPPNGQSFNIDSSVTAKQPILKKYYYPSNSSLDRGDCAVTIIKVNFEDVGDWTCGAGLDDGQEHFDVIKLEVEGG</sequence>
<proteinExistence type="predicted"/>
<feature type="domain" description="Immunoglobulin" evidence="2">
    <location>
        <begin position="34"/>
        <end position="116"/>
    </location>
</feature>
<feature type="chain" id="PRO_5043628171" description="Immunoglobulin domain-containing protein" evidence="1">
    <location>
        <begin position="26"/>
        <end position="227"/>
    </location>
</feature>
<accession>A0AAU9U121</accession>
<dbReference type="InterPro" id="IPR036179">
    <property type="entry name" value="Ig-like_dom_sf"/>
</dbReference>
<gene>
    <name evidence="3" type="ORF">EEDITHA_LOCUS7632</name>
</gene>
<organism evidence="3 4">
    <name type="scientific">Euphydryas editha</name>
    <name type="common">Edith's checkerspot</name>
    <dbReference type="NCBI Taxonomy" id="104508"/>
    <lineage>
        <taxon>Eukaryota</taxon>
        <taxon>Metazoa</taxon>
        <taxon>Ecdysozoa</taxon>
        <taxon>Arthropoda</taxon>
        <taxon>Hexapoda</taxon>
        <taxon>Insecta</taxon>
        <taxon>Pterygota</taxon>
        <taxon>Neoptera</taxon>
        <taxon>Endopterygota</taxon>
        <taxon>Lepidoptera</taxon>
        <taxon>Glossata</taxon>
        <taxon>Ditrysia</taxon>
        <taxon>Papilionoidea</taxon>
        <taxon>Nymphalidae</taxon>
        <taxon>Nymphalinae</taxon>
        <taxon>Euphydryas</taxon>
    </lineage>
</organism>
<reference evidence="3" key="1">
    <citation type="submission" date="2022-03" db="EMBL/GenBank/DDBJ databases">
        <authorList>
            <person name="Tunstrom K."/>
        </authorList>
    </citation>
    <scope>NUCLEOTIDE SEQUENCE</scope>
</reference>
<name>A0AAU9U121_EUPED</name>
<evidence type="ECO:0000313" key="3">
    <source>
        <dbReference type="EMBL" id="CAH2091802.1"/>
    </source>
</evidence>
<evidence type="ECO:0000259" key="2">
    <source>
        <dbReference type="SMART" id="SM00409"/>
    </source>
</evidence>
<keyword evidence="4" id="KW-1185">Reference proteome</keyword>
<feature type="domain" description="Immunoglobulin" evidence="2">
    <location>
        <begin position="123"/>
        <end position="225"/>
    </location>
</feature>
<evidence type="ECO:0000256" key="1">
    <source>
        <dbReference type="SAM" id="SignalP"/>
    </source>
</evidence>
<dbReference type="AlphaFoldDB" id="A0AAU9U121"/>
<feature type="signal peptide" evidence="1">
    <location>
        <begin position="1"/>
        <end position="25"/>
    </location>
</feature>
<dbReference type="InterPro" id="IPR013783">
    <property type="entry name" value="Ig-like_fold"/>
</dbReference>
<dbReference type="SMART" id="SM00409">
    <property type="entry name" value="IG"/>
    <property type="match status" value="2"/>
</dbReference>
<keyword evidence="1" id="KW-0732">Signal</keyword>
<evidence type="ECO:0000313" key="4">
    <source>
        <dbReference type="Proteomes" id="UP001153954"/>
    </source>
</evidence>
<dbReference type="Proteomes" id="UP001153954">
    <property type="component" value="Unassembled WGS sequence"/>
</dbReference>
<protein>
    <recommendedName>
        <fullName evidence="2">Immunoglobulin domain-containing protein</fullName>
    </recommendedName>
</protein>
<dbReference type="InterPro" id="IPR003599">
    <property type="entry name" value="Ig_sub"/>
</dbReference>
<dbReference type="SUPFAM" id="SSF48726">
    <property type="entry name" value="Immunoglobulin"/>
    <property type="match status" value="1"/>
</dbReference>
<comment type="caution">
    <text evidence="3">The sequence shown here is derived from an EMBL/GenBank/DDBJ whole genome shotgun (WGS) entry which is preliminary data.</text>
</comment>
<dbReference type="Gene3D" id="2.60.40.10">
    <property type="entry name" value="Immunoglobulins"/>
    <property type="match status" value="1"/>
</dbReference>
<dbReference type="EMBL" id="CAKOGL010000011">
    <property type="protein sequence ID" value="CAH2091802.1"/>
    <property type="molecule type" value="Genomic_DNA"/>
</dbReference>